<evidence type="ECO:0000313" key="4">
    <source>
        <dbReference type="Proteomes" id="UP000242501"/>
    </source>
</evidence>
<dbReference type="Proteomes" id="UP000242501">
    <property type="component" value="Unassembled WGS sequence"/>
</dbReference>
<feature type="domain" description="YCII-related" evidence="2">
    <location>
        <begin position="3"/>
        <end position="93"/>
    </location>
</feature>
<dbReference type="PANTHER" id="PTHR33606">
    <property type="entry name" value="PROTEIN YCII"/>
    <property type="match status" value="1"/>
</dbReference>
<name>A0A1G6K7Q1_9GAMM</name>
<evidence type="ECO:0000256" key="1">
    <source>
        <dbReference type="ARBA" id="ARBA00007689"/>
    </source>
</evidence>
<accession>A0A1G6K7Q1</accession>
<protein>
    <recommendedName>
        <fullName evidence="2">YCII-related domain-containing protein</fullName>
    </recommendedName>
</protein>
<gene>
    <name evidence="3" type="ORF">SAMN05421733_11510</name>
</gene>
<evidence type="ECO:0000313" key="3">
    <source>
        <dbReference type="EMBL" id="SDC27069.1"/>
    </source>
</evidence>
<dbReference type="Pfam" id="PF03795">
    <property type="entry name" value="YCII"/>
    <property type="match status" value="1"/>
</dbReference>
<proteinExistence type="inferred from homology"/>
<dbReference type="InterPro" id="IPR051807">
    <property type="entry name" value="Sec-metab_biosynth-assoc"/>
</dbReference>
<dbReference type="RefSeq" id="WP_092750005.1">
    <property type="nucleotide sequence ID" value="NZ_FMYL01000015.1"/>
</dbReference>
<evidence type="ECO:0000259" key="2">
    <source>
        <dbReference type="Pfam" id="PF03795"/>
    </source>
</evidence>
<comment type="similarity">
    <text evidence="1">Belongs to the YciI family.</text>
</comment>
<dbReference type="AlphaFoldDB" id="A0A1G6K7Q1"/>
<keyword evidence="4" id="KW-1185">Reference proteome</keyword>
<dbReference type="STRING" id="1219383.SAMN05421733_11510"/>
<dbReference type="EMBL" id="FMYL01000015">
    <property type="protein sequence ID" value="SDC27069.1"/>
    <property type="molecule type" value="Genomic_DNA"/>
</dbReference>
<reference evidence="4" key="1">
    <citation type="submission" date="2016-09" db="EMBL/GenBank/DDBJ databases">
        <authorList>
            <person name="Varghese N."/>
            <person name="Submissions S."/>
        </authorList>
    </citation>
    <scope>NUCLEOTIDE SEQUENCE [LARGE SCALE GENOMIC DNA]</scope>
    <source>
        <strain evidence="4">ANC 4422</strain>
    </source>
</reference>
<dbReference type="Gene3D" id="3.30.70.1060">
    <property type="entry name" value="Dimeric alpha+beta barrel"/>
    <property type="match status" value="1"/>
</dbReference>
<dbReference type="InterPro" id="IPR011008">
    <property type="entry name" value="Dimeric_a/b-barrel"/>
</dbReference>
<dbReference type="OrthoDB" id="9797014at2"/>
<dbReference type="InterPro" id="IPR005545">
    <property type="entry name" value="YCII"/>
</dbReference>
<dbReference type="SUPFAM" id="SSF54909">
    <property type="entry name" value="Dimeric alpha+beta barrel"/>
    <property type="match status" value="1"/>
</dbReference>
<sequence>MALYVVTCTDHENVLEQRLAARPDHVTRLEKLDAAGQLILAGPMPKNPDQLQDGFYGSTLVVDFASREALDAWLAEEPYLKAGVYRHIDVKPFIQVFPKG</sequence>
<dbReference type="PANTHER" id="PTHR33606:SF3">
    <property type="entry name" value="PROTEIN YCII"/>
    <property type="match status" value="1"/>
</dbReference>
<organism evidence="3 4">
    <name type="scientific">Acinetobacter boissieri</name>
    <dbReference type="NCBI Taxonomy" id="1219383"/>
    <lineage>
        <taxon>Bacteria</taxon>
        <taxon>Pseudomonadati</taxon>
        <taxon>Pseudomonadota</taxon>
        <taxon>Gammaproteobacteria</taxon>
        <taxon>Moraxellales</taxon>
        <taxon>Moraxellaceae</taxon>
        <taxon>Acinetobacter</taxon>
    </lineage>
</organism>